<dbReference type="RefSeq" id="WP_143031853.1">
    <property type="nucleotide sequence ID" value="NZ_FNRD01000007.1"/>
</dbReference>
<keyword evidence="1" id="KW-0812">Transmembrane</keyword>
<sequence>MKFRGIDNDIEKVLITLYFFTGIIEIAFQMYMNIYFQYIIKPLEFLLLLALYSYTSPIKNPLYFINLLFVLIGRMFFISNEIGVVRFALIFVFFHRIIEIYYVAKLTRINDYIPPILASIPFLFYFLYLVSIPDNVMVQSYISLIIQIVLIAALSGIVLSNYLSANNKKDIWLIIFGIMSLTQTFVVFIEKFYLSDLKLISFRPLALFLNTIVCFSFYKFVINNERLNND</sequence>
<dbReference type="OrthoDB" id="1361010at2"/>
<organism evidence="2 3">
    <name type="scientific">Flavobacterium gillisiae</name>
    <dbReference type="NCBI Taxonomy" id="150146"/>
    <lineage>
        <taxon>Bacteria</taxon>
        <taxon>Pseudomonadati</taxon>
        <taxon>Bacteroidota</taxon>
        <taxon>Flavobacteriia</taxon>
        <taxon>Flavobacteriales</taxon>
        <taxon>Flavobacteriaceae</taxon>
        <taxon>Flavobacterium</taxon>
    </lineage>
</organism>
<feature type="transmembrane region" description="Helical" evidence="1">
    <location>
        <begin position="62"/>
        <end position="78"/>
    </location>
</feature>
<reference evidence="3" key="1">
    <citation type="submission" date="2016-10" db="EMBL/GenBank/DDBJ databases">
        <authorList>
            <person name="Varghese N."/>
            <person name="Submissions S."/>
        </authorList>
    </citation>
    <scope>NUCLEOTIDE SEQUENCE [LARGE SCALE GENOMIC DNA]</scope>
    <source>
        <strain evidence="3">DSM 22376</strain>
    </source>
</reference>
<feature type="transmembrane region" description="Helical" evidence="1">
    <location>
        <begin position="171"/>
        <end position="189"/>
    </location>
</feature>
<evidence type="ECO:0008006" key="4">
    <source>
        <dbReference type="Google" id="ProtNLM"/>
    </source>
</evidence>
<feature type="transmembrane region" description="Helical" evidence="1">
    <location>
        <begin position="84"/>
        <end position="104"/>
    </location>
</feature>
<name>A0A1H4DCU1_9FLAO</name>
<dbReference type="STRING" id="150146.SAMN05443667_107172"/>
<evidence type="ECO:0000256" key="1">
    <source>
        <dbReference type="SAM" id="Phobius"/>
    </source>
</evidence>
<feature type="transmembrane region" description="Helical" evidence="1">
    <location>
        <begin position="12"/>
        <end position="32"/>
    </location>
</feature>
<dbReference type="AlphaFoldDB" id="A0A1H4DCU1"/>
<keyword evidence="1" id="KW-0472">Membrane</keyword>
<feature type="transmembrane region" description="Helical" evidence="1">
    <location>
        <begin position="116"/>
        <end position="132"/>
    </location>
</feature>
<feature type="transmembrane region" description="Helical" evidence="1">
    <location>
        <begin position="138"/>
        <end position="159"/>
    </location>
</feature>
<feature type="transmembrane region" description="Helical" evidence="1">
    <location>
        <begin position="38"/>
        <end position="55"/>
    </location>
</feature>
<evidence type="ECO:0000313" key="3">
    <source>
        <dbReference type="Proteomes" id="UP000198951"/>
    </source>
</evidence>
<keyword evidence="3" id="KW-1185">Reference proteome</keyword>
<accession>A0A1H4DCU1</accession>
<protein>
    <recommendedName>
        <fullName evidence="4">YhhN-like protein</fullName>
    </recommendedName>
</protein>
<dbReference type="Proteomes" id="UP000198951">
    <property type="component" value="Unassembled WGS sequence"/>
</dbReference>
<gene>
    <name evidence="2" type="ORF">SAMN05443667_107172</name>
</gene>
<feature type="transmembrane region" description="Helical" evidence="1">
    <location>
        <begin position="201"/>
        <end position="221"/>
    </location>
</feature>
<proteinExistence type="predicted"/>
<dbReference type="EMBL" id="FNRD01000007">
    <property type="protein sequence ID" value="SEA70585.1"/>
    <property type="molecule type" value="Genomic_DNA"/>
</dbReference>
<evidence type="ECO:0000313" key="2">
    <source>
        <dbReference type="EMBL" id="SEA70585.1"/>
    </source>
</evidence>
<keyword evidence="1" id="KW-1133">Transmembrane helix</keyword>